<protein>
    <submittedName>
        <fullName evidence="1">Uncharacterized protein</fullName>
    </submittedName>
</protein>
<proteinExistence type="predicted"/>
<reference evidence="1 2" key="1">
    <citation type="journal article" date="2012" name="Front. Microbiol.">
        <title>Redundancy and modularity in membrane-associated dissimilatory nitrate reduction in Bacillus.</title>
        <authorList>
            <person name="Heylen K."/>
            <person name="Keltjens J."/>
        </authorList>
    </citation>
    <scope>NUCLEOTIDE SEQUENCE [LARGE SCALE GENOMIC DNA]</scope>
    <source>
        <strain evidence="2">LMG 21833T</strain>
    </source>
</reference>
<dbReference type="STRING" id="1117379.BABA_04449"/>
<comment type="caution">
    <text evidence="1">The sequence shown here is derived from an EMBL/GenBank/DDBJ whole genome shotgun (WGS) entry which is preliminary data.</text>
</comment>
<dbReference type="PATRIC" id="fig|1117379.3.peg.921"/>
<dbReference type="OrthoDB" id="6155100at2"/>
<gene>
    <name evidence="1" type="ORF">BABA_04449</name>
</gene>
<accession>K6DR30</accession>
<dbReference type="EMBL" id="AJLS01000036">
    <property type="protein sequence ID" value="EKN70663.1"/>
    <property type="molecule type" value="Genomic_DNA"/>
</dbReference>
<organism evidence="1 2">
    <name type="scientific">Neobacillus bataviensis LMG 21833</name>
    <dbReference type="NCBI Taxonomy" id="1117379"/>
    <lineage>
        <taxon>Bacteria</taxon>
        <taxon>Bacillati</taxon>
        <taxon>Bacillota</taxon>
        <taxon>Bacilli</taxon>
        <taxon>Bacillales</taxon>
        <taxon>Bacillaceae</taxon>
        <taxon>Neobacillus</taxon>
    </lineage>
</organism>
<sequence length="193" mass="22877">MAKGQMYDINGNLITNNDLQNKGAWCEHGVRKEYVFVEKYGHELGLMINPEKETNKYAPDLCQFLSTELSDLKTQNTPFFTARKYGYTPQYTVTFNKNDADRYRSDYPKIDIYFWVDWVAVRYFRKSTDSRYSDTDIRVNPMYGVWKVSFKDLDQIIKKSPLHAYQERIYDNQGNAKESYLINLKDSRIKHVL</sequence>
<dbReference type="Proteomes" id="UP000006316">
    <property type="component" value="Unassembled WGS sequence"/>
</dbReference>
<evidence type="ECO:0000313" key="2">
    <source>
        <dbReference type="Proteomes" id="UP000006316"/>
    </source>
</evidence>
<dbReference type="RefSeq" id="WP_007083925.1">
    <property type="nucleotide sequence ID" value="NZ_AJLS01000036.1"/>
</dbReference>
<keyword evidence="2" id="KW-1185">Reference proteome</keyword>
<dbReference type="AlphaFoldDB" id="K6DR30"/>
<name>K6DR30_9BACI</name>
<evidence type="ECO:0000313" key="1">
    <source>
        <dbReference type="EMBL" id="EKN70663.1"/>
    </source>
</evidence>